<evidence type="ECO:0000313" key="3">
    <source>
        <dbReference type="Proteomes" id="UP001203342"/>
    </source>
</evidence>
<sequence>MIKIKIARFLNNLAILFIFVLKIRKNSMIEMPPEFKKEDDVIPLMVKLQNEGVIKDIQDNYLYWDKIKYKAKSCSAEELWNAVKFFRYLRSSGISFGKYRFGYVITDYMQRTLHQFDLNIGGTLGSNVGIAETDKTKFMISSIMEEAISSSQMEGASTTRKKAKEMIQQEKKPKNKSEQMIMNNYITMKHIVQHKDEEISPEKILYLHKLITNGTLEDVEDEGMFRDNDEVHVVNHVNSEVVHTPPPHEELEGLIKGLCDFFNNDNQNFIHPIIKGSIIHFMIGWIHPFSDGNGRTARALFYWYMLKRGYWLTEYLSISRIIKDTKAQYEKAYLYTEADGNDLSYFITYHIKTMEKAYAALKEYISRKQREVVQAARFMRISGVNERMAQILKILNDDSDRVLNIKEMETRFNVSNFTARTDLKALVDLGFLEIIHVNKKKQNFIKSNNFDRVLKKYIQ</sequence>
<evidence type="ECO:0000259" key="1">
    <source>
        <dbReference type="PROSITE" id="PS51459"/>
    </source>
</evidence>
<evidence type="ECO:0000313" key="2">
    <source>
        <dbReference type="EMBL" id="MCL9768858.1"/>
    </source>
</evidence>
<keyword evidence="3" id="KW-1185">Reference proteome</keyword>
<dbReference type="PANTHER" id="PTHR13504">
    <property type="entry name" value="FIDO DOMAIN-CONTAINING PROTEIN DDB_G0283145"/>
    <property type="match status" value="1"/>
</dbReference>
<proteinExistence type="predicted"/>
<dbReference type="Pfam" id="PF02661">
    <property type="entry name" value="Fic"/>
    <property type="match status" value="1"/>
</dbReference>
<accession>A0ABT0TDD6</accession>
<comment type="caution">
    <text evidence="2">The sequence shown here is derived from an EMBL/GenBank/DDBJ whole genome shotgun (WGS) entry which is preliminary data.</text>
</comment>
<feature type="domain" description="Fido" evidence="1">
    <location>
        <begin position="199"/>
        <end position="352"/>
    </location>
</feature>
<dbReference type="EMBL" id="JAMLJN010000001">
    <property type="protein sequence ID" value="MCL9768858.1"/>
    <property type="molecule type" value="Genomic_DNA"/>
</dbReference>
<name>A0ABT0TDD6_9FLAO</name>
<protein>
    <submittedName>
        <fullName evidence="2">Fic family protein</fullName>
    </submittedName>
</protein>
<dbReference type="SUPFAM" id="SSF140931">
    <property type="entry name" value="Fic-like"/>
    <property type="match status" value="1"/>
</dbReference>
<dbReference type="InterPro" id="IPR003812">
    <property type="entry name" value="Fido"/>
</dbReference>
<dbReference type="Proteomes" id="UP001203342">
    <property type="component" value="Unassembled WGS sequence"/>
</dbReference>
<dbReference type="RefSeq" id="WP_250579361.1">
    <property type="nucleotide sequence ID" value="NZ_JAMLJN010000001.1"/>
</dbReference>
<dbReference type="PANTHER" id="PTHR13504:SF38">
    <property type="entry name" value="FIDO DOMAIN-CONTAINING PROTEIN"/>
    <property type="match status" value="1"/>
</dbReference>
<dbReference type="PROSITE" id="PS51459">
    <property type="entry name" value="FIDO"/>
    <property type="match status" value="1"/>
</dbReference>
<dbReference type="InterPro" id="IPR036597">
    <property type="entry name" value="Fido-like_dom_sf"/>
</dbReference>
<dbReference type="Gene3D" id="1.10.3290.10">
    <property type="entry name" value="Fido-like domain"/>
    <property type="match status" value="1"/>
</dbReference>
<dbReference type="InterPro" id="IPR036390">
    <property type="entry name" value="WH_DNA-bd_sf"/>
</dbReference>
<dbReference type="SUPFAM" id="SSF46785">
    <property type="entry name" value="Winged helix' DNA-binding domain"/>
    <property type="match status" value="1"/>
</dbReference>
<gene>
    <name evidence="2" type="ORF">NAT47_00335</name>
</gene>
<organism evidence="2 3">
    <name type="scientific">Flavobacterium fragile</name>
    <dbReference type="NCBI Taxonomy" id="2949085"/>
    <lineage>
        <taxon>Bacteria</taxon>
        <taxon>Pseudomonadati</taxon>
        <taxon>Bacteroidota</taxon>
        <taxon>Flavobacteriia</taxon>
        <taxon>Flavobacteriales</taxon>
        <taxon>Flavobacteriaceae</taxon>
        <taxon>Flavobacterium</taxon>
    </lineage>
</organism>
<reference evidence="2 3" key="1">
    <citation type="submission" date="2022-05" db="EMBL/GenBank/DDBJ databases">
        <title>Flavobacterium sp., isolated from activated sludge.</title>
        <authorList>
            <person name="Ran Q."/>
        </authorList>
    </citation>
    <scope>NUCLEOTIDE SEQUENCE [LARGE SCALE GENOMIC DNA]</scope>
    <source>
        <strain evidence="2 3">HXWNR69</strain>
    </source>
</reference>
<dbReference type="InterPro" id="IPR040198">
    <property type="entry name" value="Fido_containing"/>
</dbReference>